<comment type="caution">
    <text evidence="1">The sequence shown here is derived from an EMBL/GenBank/DDBJ whole genome shotgun (WGS) entry which is preliminary data.</text>
</comment>
<dbReference type="AlphaFoldDB" id="A0AAV9D4B9"/>
<gene>
    <name evidence="1" type="ORF">QJS10_CPB15g01816</name>
</gene>
<accession>A0AAV9D4B9</accession>
<name>A0AAV9D4B9_ACOCL</name>
<dbReference type="EMBL" id="JAUJYO010000015">
    <property type="protein sequence ID" value="KAK1296100.1"/>
    <property type="molecule type" value="Genomic_DNA"/>
</dbReference>
<evidence type="ECO:0000313" key="1">
    <source>
        <dbReference type="EMBL" id="KAK1296100.1"/>
    </source>
</evidence>
<reference evidence="1" key="1">
    <citation type="journal article" date="2023" name="Nat. Commun.">
        <title>Diploid and tetraploid genomes of Acorus and the evolution of monocots.</title>
        <authorList>
            <person name="Ma L."/>
            <person name="Liu K.W."/>
            <person name="Li Z."/>
            <person name="Hsiao Y.Y."/>
            <person name="Qi Y."/>
            <person name="Fu T."/>
            <person name="Tang G.D."/>
            <person name="Zhang D."/>
            <person name="Sun W.H."/>
            <person name="Liu D.K."/>
            <person name="Li Y."/>
            <person name="Chen G.Z."/>
            <person name="Liu X.D."/>
            <person name="Liao X.Y."/>
            <person name="Jiang Y.T."/>
            <person name="Yu X."/>
            <person name="Hao Y."/>
            <person name="Huang J."/>
            <person name="Zhao X.W."/>
            <person name="Ke S."/>
            <person name="Chen Y.Y."/>
            <person name="Wu W.L."/>
            <person name="Hsu J.L."/>
            <person name="Lin Y.F."/>
            <person name="Huang M.D."/>
            <person name="Li C.Y."/>
            <person name="Huang L."/>
            <person name="Wang Z.W."/>
            <person name="Zhao X."/>
            <person name="Zhong W.Y."/>
            <person name="Peng D.H."/>
            <person name="Ahmad S."/>
            <person name="Lan S."/>
            <person name="Zhang J.S."/>
            <person name="Tsai W.C."/>
            <person name="Van de Peer Y."/>
            <person name="Liu Z.J."/>
        </authorList>
    </citation>
    <scope>NUCLEOTIDE SEQUENCE</scope>
    <source>
        <strain evidence="1">CP</strain>
    </source>
</reference>
<dbReference type="Proteomes" id="UP001180020">
    <property type="component" value="Unassembled WGS sequence"/>
</dbReference>
<keyword evidence="2" id="KW-1185">Reference proteome</keyword>
<sequence length="129" mass="14557">MAMKSKEIWEVKSPMKELKRQRFEVTIKKYPEIWGTKVPPFKIGLMPIAGGIWFGGQLLIHGGDVVSRKEDEIERRQELKGEGPDLPPGLMQIRLDSLSGYSLPESGVKGTTEALDLDDQAWTYMCGYT</sequence>
<reference evidence="1" key="2">
    <citation type="submission" date="2023-06" db="EMBL/GenBank/DDBJ databases">
        <authorList>
            <person name="Ma L."/>
            <person name="Liu K.-W."/>
            <person name="Li Z."/>
            <person name="Hsiao Y.-Y."/>
            <person name="Qi Y."/>
            <person name="Fu T."/>
            <person name="Tang G."/>
            <person name="Zhang D."/>
            <person name="Sun W.-H."/>
            <person name="Liu D.-K."/>
            <person name="Li Y."/>
            <person name="Chen G.-Z."/>
            <person name="Liu X.-D."/>
            <person name="Liao X.-Y."/>
            <person name="Jiang Y.-T."/>
            <person name="Yu X."/>
            <person name="Hao Y."/>
            <person name="Huang J."/>
            <person name="Zhao X.-W."/>
            <person name="Ke S."/>
            <person name="Chen Y.-Y."/>
            <person name="Wu W.-L."/>
            <person name="Hsu J.-L."/>
            <person name="Lin Y.-F."/>
            <person name="Huang M.-D."/>
            <person name="Li C.-Y."/>
            <person name="Huang L."/>
            <person name="Wang Z.-W."/>
            <person name="Zhao X."/>
            <person name="Zhong W.-Y."/>
            <person name="Peng D.-H."/>
            <person name="Ahmad S."/>
            <person name="Lan S."/>
            <person name="Zhang J.-S."/>
            <person name="Tsai W.-C."/>
            <person name="Van De Peer Y."/>
            <person name="Liu Z.-J."/>
        </authorList>
    </citation>
    <scope>NUCLEOTIDE SEQUENCE</scope>
    <source>
        <strain evidence="1">CP</strain>
        <tissue evidence="1">Leaves</tissue>
    </source>
</reference>
<evidence type="ECO:0000313" key="2">
    <source>
        <dbReference type="Proteomes" id="UP001180020"/>
    </source>
</evidence>
<organism evidence="1 2">
    <name type="scientific">Acorus calamus</name>
    <name type="common">Sweet flag</name>
    <dbReference type="NCBI Taxonomy" id="4465"/>
    <lineage>
        <taxon>Eukaryota</taxon>
        <taxon>Viridiplantae</taxon>
        <taxon>Streptophyta</taxon>
        <taxon>Embryophyta</taxon>
        <taxon>Tracheophyta</taxon>
        <taxon>Spermatophyta</taxon>
        <taxon>Magnoliopsida</taxon>
        <taxon>Liliopsida</taxon>
        <taxon>Acoraceae</taxon>
        <taxon>Acorus</taxon>
    </lineage>
</organism>
<proteinExistence type="predicted"/>
<protein>
    <submittedName>
        <fullName evidence="1">Uncharacterized protein</fullName>
    </submittedName>
</protein>